<name>A0ACB6QZ39_9PLEO</name>
<keyword evidence="2" id="KW-1185">Reference proteome</keyword>
<dbReference type="Proteomes" id="UP000799755">
    <property type="component" value="Unassembled WGS sequence"/>
</dbReference>
<comment type="caution">
    <text evidence="1">The sequence shown here is derived from an EMBL/GenBank/DDBJ whole genome shotgun (WGS) entry which is preliminary data.</text>
</comment>
<protein>
    <submittedName>
        <fullName evidence="1">Uncharacterized protein</fullName>
    </submittedName>
</protein>
<dbReference type="EMBL" id="MU003504">
    <property type="protein sequence ID" value="KAF2471537.1"/>
    <property type="molecule type" value="Genomic_DNA"/>
</dbReference>
<evidence type="ECO:0000313" key="2">
    <source>
        <dbReference type="Proteomes" id="UP000799755"/>
    </source>
</evidence>
<organism evidence="1 2">
    <name type="scientific">Lindgomyces ingoldianus</name>
    <dbReference type="NCBI Taxonomy" id="673940"/>
    <lineage>
        <taxon>Eukaryota</taxon>
        <taxon>Fungi</taxon>
        <taxon>Dikarya</taxon>
        <taxon>Ascomycota</taxon>
        <taxon>Pezizomycotina</taxon>
        <taxon>Dothideomycetes</taxon>
        <taxon>Pleosporomycetidae</taxon>
        <taxon>Pleosporales</taxon>
        <taxon>Lindgomycetaceae</taxon>
        <taxon>Lindgomyces</taxon>
    </lineage>
</organism>
<evidence type="ECO:0000313" key="1">
    <source>
        <dbReference type="EMBL" id="KAF2471537.1"/>
    </source>
</evidence>
<gene>
    <name evidence="1" type="ORF">BDR25DRAFT_285014</name>
</gene>
<reference evidence="1" key="1">
    <citation type="journal article" date="2020" name="Stud. Mycol.">
        <title>101 Dothideomycetes genomes: a test case for predicting lifestyles and emergence of pathogens.</title>
        <authorList>
            <person name="Haridas S."/>
            <person name="Albert R."/>
            <person name="Binder M."/>
            <person name="Bloem J."/>
            <person name="Labutti K."/>
            <person name="Salamov A."/>
            <person name="Andreopoulos B."/>
            <person name="Baker S."/>
            <person name="Barry K."/>
            <person name="Bills G."/>
            <person name="Bluhm B."/>
            <person name="Cannon C."/>
            <person name="Castanera R."/>
            <person name="Culley D."/>
            <person name="Daum C."/>
            <person name="Ezra D."/>
            <person name="Gonzalez J."/>
            <person name="Henrissat B."/>
            <person name="Kuo A."/>
            <person name="Liang C."/>
            <person name="Lipzen A."/>
            <person name="Lutzoni F."/>
            <person name="Magnuson J."/>
            <person name="Mondo S."/>
            <person name="Nolan M."/>
            <person name="Ohm R."/>
            <person name="Pangilinan J."/>
            <person name="Park H.-J."/>
            <person name="Ramirez L."/>
            <person name="Alfaro M."/>
            <person name="Sun H."/>
            <person name="Tritt A."/>
            <person name="Yoshinaga Y."/>
            <person name="Zwiers L.-H."/>
            <person name="Turgeon B."/>
            <person name="Goodwin S."/>
            <person name="Spatafora J."/>
            <person name="Crous P."/>
            <person name="Grigoriev I."/>
        </authorList>
    </citation>
    <scope>NUCLEOTIDE SEQUENCE</scope>
    <source>
        <strain evidence="1">ATCC 200398</strain>
    </source>
</reference>
<sequence>MLIPSLLLASAAFVVAQSPTTTLPSTPSSLTEPCAQISATIASGVGKLLAQTAYDCLNSVPVDVEGDSKLIDELKIIWQWHSEVGWLKNTPDTWENGPIDLEGELDKIKASLNQYPSEYAVQLAIWALTIRTGNFHFNYQPDILQIFSWTRPVGVVSLSDDGKQLPRIFLSNDVVLLNEAENSANLQIAPITQINGQEVHSYLEKVAAREQYISLDGRLNSVHFRGLADSSVGSFMLQTQYDGGITNITFANNTQRSWNNTASTSQTFEGVVDGESFFNAYCKGAISGFSTNNAKAKRGHLNAPVQIPSSYHLGKRQSIPTNYPTAVVEAKSKAVAGYFLNAPGYEDVAVLKIITFDPTGDNSGSEFQAAVDKFLAACISSKKKKLIIDLRENGGGATNLLLDTFMQLFPKEIPFSGQRYRAQEQFALIGDSVSEIYNDKALLKAYEDYTQENLEDRYRYWAYWRFTTAEYKNWKDWLEFFGPNEFNNDLFTTLMRYNYSNSDPTSIRPSGFYFSNVTNSPLAFEPSNVVMFTDALCGSSCASFHEELKNIAGIKAVVVGGRAANEPMETVAGTKGGEVIPLYNFPQYGKKMIDATNHIGATSLENTAVSELAGVKKVYVRVGDGSTRIQTQDQIRKGDTSGTPLQYIYEAADCKIFYTQDTLFDPSLAWQAVWDAFTDDSKCVEGSTKDPSSISGGYHPFGPGPLNSKELPQPNGTASATISHIPGGTGSAMPYPARSANGTVTVSGGPSTFVPAYTSTTTGIVSVFTGAAASASAKKAAFYIMAGLGALL</sequence>
<accession>A0ACB6QZ39</accession>
<proteinExistence type="predicted"/>